<evidence type="ECO:0000256" key="1">
    <source>
        <dbReference type="SAM" id="MobiDB-lite"/>
    </source>
</evidence>
<feature type="compositionally biased region" description="Polar residues" evidence="1">
    <location>
        <begin position="258"/>
        <end position="277"/>
    </location>
</feature>
<feature type="region of interest" description="Disordered" evidence="1">
    <location>
        <begin position="366"/>
        <end position="385"/>
    </location>
</feature>
<protein>
    <submittedName>
        <fullName evidence="2">Uncharacterized protein</fullName>
    </submittedName>
</protein>
<feature type="region of interest" description="Disordered" evidence="1">
    <location>
        <begin position="231"/>
        <end position="277"/>
    </location>
</feature>
<evidence type="ECO:0000313" key="3">
    <source>
        <dbReference type="EMBL" id="CAF1676457.1"/>
    </source>
</evidence>
<accession>A0A815XHT6</accession>
<evidence type="ECO:0000313" key="2">
    <source>
        <dbReference type="EMBL" id="CAF1557773.1"/>
    </source>
</evidence>
<dbReference type="Proteomes" id="UP000681720">
    <property type="component" value="Unassembled WGS sequence"/>
</dbReference>
<dbReference type="EMBL" id="CAJNOV010014662">
    <property type="protein sequence ID" value="CAF1557773.1"/>
    <property type="molecule type" value="Genomic_DNA"/>
</dbReference>
<dbReference type="OrthoDB" id="10012248at2759"/>
<feature type="compositionally biased region" description="Polar residues" evidence="1">
    <location>
        <begin position="236"/>
        <end position="251"/>
    </location>
</feature>
<dbReference type="Proteomes" id="UP000663834">
    <property type="component" value="Unassembled WGS sequence"/>
</dbReference>
<evidence type="ECO:0000313" key="5">
    <source>
        <dbReference type="Proteomes" id="UP000663855"/>
    </source>
</evidence>
<sequence length="413" mass="47330">MGGSLSSNKGYNRVLARQLPASISMPRFEIKNDLVQPSSPDSLKIPVPMRFAQNEIQTENPTTAHVNRLSFLNTHPEYIQTMQQSNVSPPIQSTIASSPINHPMKNKSRHEQSQQQIIKEDTSHFVKTDSSTYDQATNGDVAVIPRSVTNRNDPRYFENHLPSSFQPQQSIIEHKGRKFLVETKHRTERRYVECMDDKTHRLRYFEVVDCVPIRTVRPYTNQSRSILRRDTFHPNFRSNNHSDLAQTSRGQSKAALPSSFNVKQNSQSPPFGLNTSKFSDYGLPSSSANNYLNSYEETETQRNEEINRAFRSSEIPDGYQRIDPSFFTQQNSTAVSNGDYKWATAFNPFAESIYPSHQDQYSQQFTTKNDAESTMNNQKPQPSTYSEYAQTAITRKLSHQPLHSYPKDLFTKI</sequence>
<name>A0A815XHT6_9BILA</name>
<dbReference type="EMBL" id="CAJNOW010019945">
    <property type="protein sequence ID" value="CAF1676457.1"/>
    <property type="molecule type" value="Genomic_DNA"/>
</dbReference>
<dbReference type="Proteomes" id="UP000663855">
    <property type="component" value="Unassembled WGS sequence"/>
</dbReference>
<comment type="caution">
    <text evidence="2">The sequence shown here is derived from an EMBL/GenBank/DDBJ whole genome shotgun (WGS) entry which is preliminary data.</text>
</comment>
<organism evidence="2 5">
    <name type="scientific">Rotaria magnacalcarata</name>
    <dbReference type="NCBI Taxonomy" id="392030"/>
    <lineage>
        <taxon>Eukaryota</taxon>
        <taxon>Metazoa</taxon>
        <taxon>Spiralia</taxon>
        <taxon>Gnathifera</taxon>
        <taxon>Rotifera</taxon>
        <taxon>Eurotatoria</taxon>
        <taxon>Bdelloidea</taxon>
        <taxon>Philodinida</taxon>
        <taxon>Philodinidae</taxon>
        <taxon>Rotaria</taxon>
    </lineage>
</organism>
<gene>
    <name evidence="2" type="ORF">CJN711_LOCUS30899</name>
    <name evidence="4" type="ORF">GIL414_LOCUS24803</name>
    <name evidence="3" type="ORF">KQP761_LOCUS35495</name>
</gene>
<reference evidence="2" key="1">
    <citation type="submission" date="2021-02" db="EMBL/GenBank/DDBJ databases">
        <authorList>
            <person name="Nowell W R."/>
        </authorList>
    </citation>
    <scope>NUCLEOTIDE SEQUENCE</scope>
</reference>
<dbReference type="AlphaFoldDB" id="A0A815XHT6"/>
<evidence type="ECO:0000313" key="4">
    <source>
        <dbReference type="EMBL" id="CAF4276780.1"/>
    </source>
</evidence>
<dbReference type="EMBL" id="CAJOBJ010031659">
    <property type="protein sequence ID" value="CAF4276780.1"/>
    <property type="molecule type" value="Genomic_DNA"/>
</dbReference>
<proteinExistence type="predicted"/>